<dbReference type="Proteomes" id="UP001141806">
    <property type="component" value="Unassembled WGS sequence"/>
</dbReference>
<evidence type="ECO:0000313" key="1">
    <source>
        <dbReference type="EMBL" id="KAJ4961183.1"/>
    </source>
</evidence>
<dbReference type="GO" id="GO:0005524">
    <property type="term" value="F:ATP binding"/>
    <property type="evidence" value="ECO:0007669"/>
    <property type="project" value="InterPro"/>
</dbReference>
<dbReference type="GO" id="GO:0000287">
    <property type="term" value="F:magnesium ion binding"/>
    <property type="evidence" value="ECO:0007669"/>
    <property type="project" value="InterPro"/>
</dbReference>
<dbReference type="GO" id="GO:0009102">
    <property type="term" value="P:biotin biosynthetic process"/>
    <property type="evidence" value="ECO:0007669"/>
    <property type="project" value="InterPro"/>
</dbReference>
<comment type="caution">
    <text evidence="1">The sequence shown here is derived from an EMBL/GenBank/DDBJ whole genome shotgun (WGS) entry which is preliminary data.</text>
</comment>
<protein>
    <submittedName>
        <fullName evidence="1">Uncharacterized protein</fullName>
    </submittedName>
</protein>
<keyword evidence="2" id="KW-1185">Reference proteome</keyword>
<dbReference type="AlphaFoldDB" id="A0A9Q0H7W2"/>
<dbReference type="OrthoDB" id="425114at2759"/>
<gene>
    <name evidence="1" type="ORF">NE237_021093</name>
</gene>
<dbReference type="InterPro" id="IPR004472">
    <property type="entry name" value="DTB_synth_BioD"/>
</dbReference>
<dbReference type="GO" id="GO:0004141">
    <property type="term" value="F:dethiobiotin synthase activity"/>
    <property type="evidence" value="ECO:0007669"/>
    <property type="project" value="InterPro"/>
</dbReference>
<proteinExistence type="predicted"/>
<dbReference type="GO" id="GO:0005829">
    <property type="term" value="C:cytosol"/>
    <property type="evidence" value="ECO:0007669"/>
    <property type="project" value="TreeGrafter"/>
</dbReference>
<dbReference type="EMBL" id="JAMYWD010000009">
    <property type="protein sequence ID" value="KAJ4961183.1"/>
    <property type="molecule type" value="Genomic_DNA"/>
</dbReference>
<name>A0A9Q0H7W2_9MAGN</name>
<reference evidence="1" key="1">
    <citation type="journal article" date="2023" name="Plant J.">
        <title>The genome of the king protea, Protea cynaroides.</title>
        <authorList>
            <person name="Chang J."/>
            <person name="Duong T.A."/>
            <person name="Schoeman C."/>
            <person name="Ma X."/>
            <person name="Roodt D."/>
            <person name="Barker N."/>
            <person name="Li Z."/>
            <person name="Van de Peer Y."/>
            <person name="Mizrachi E."/>
        </authorList>
    </citation>
    <scope>NUCLEOTIDE SEQUENCE</scope>
    <source>
        <tissue evidence="1">Young leaves</tissue>
    </source>
</reference>
<dbReference type="InterPro" id="IPR027417">
    <property type="entry name" value="P-loop_NTPase"/>
</dbReference>
<dbReference type="PANTHER" id="PTHR43210">
    <property type="entry name" value="DETHIOBIOTIN SYNTHETASE"/>
    <property type="match status" value="1"/>
</dbReference>
<dbReference type="Gene3D" id="3.40.50.300">
    <property type="entry name" value="P-loop containing nucleotide triphosphate hydrolases"/>
    <property type="match status" value="1"/>
</dbReference>
<organism evidence="1 2">
    <name type="scientific">Protea cynaroides</name>
    <dbReference type="NCBI Taxonomy" id="273540"/>
    <lineage>
        <taxon>Eukaryota</taxon>
        <taxon>Viridiplantae</taxon>
        <taxon>Streptophyta</taxon>
        <taxon>Embryophyta</taxon>
        <taxon>Tracheophyta</taxon>
        <taxon>Spermatophyta</taxon>
        <taxon>Magnoliopsida</taxon>
        <taxon>Proteales</taxon>
        <taxon>Proteaceae</taxon>
        <taxon>Protea</taxon>
    </lineage>
</organism>
<evidence type="ECO:0000313" key="2">
    <source>
        <dbReference type="Proteomes" id="UP001141806"/>
    </source>
</evidence>
<dbReference type="PANTHER" id="PTHR43210:SF5">
    <property type="entry name" value="DETHIOBIOTIN SYNTHETASE"/>
    <property type="match status" value="1"/>
</dbReference>
<accession>A0A9Q0H7W2</accession>
<sequence length="186" mass="21350">MVWGSNTGIKKTLVSAGLASSVLSPLSSISPKSSKFFYIKLVQTRFPTYSDSRFVYHKASEIFLRWRYPVRVFASKHALKASVSAAVEVLGAKMMEDSEDGLRDLCSYEERRMQVLVLHFTNSLYRLCGLRIPTKAHWWNIFVGHLDIVIFDGAKSRNDLRSSLVWMQRRKGETNARWIGRYRAVP</sequence>